<reference evidence="1 2" key="1">
    <citation type="submission" date="2018-02" db="EMBL/GenBank/DDBJ databases">
        <title>8 Nocardia nova and 1 Nocardia cyriacigeorgica strain used for evolution to TMP-SMX.</title>
        <authorList>
            <person name="Mehta H."/>
            <person name="Weng J."/>
            <person name="Shamoo Y."/>
        </authorList>
    </citation>
    <scope>NUCLEOTIDE SEQUENCE [LARGE SCALE GENOMIC DNA]</scope>
    <source>
        <strain evidence="1 2">ATCC 33727</strain>
    </source>
</reference>
<sequence length="382" mass="42634">MEVRFDVRWFRVRRLREVGTRLVLAATRRIVLGFAERGAESSRRGFDSSYPLSPLPGDRFYGWTHYGVMIPNLAAPHQYLSVMVMAGMPGQRAFDVDDVVTTTPRDTATVSISTAAAAYYGTVSLGDDCAFGSAGDDLHFGAELTIGGRYPELFVAIDVPGLTARLRFALAERATWFVRGRPYDHLSLLGRYTGWIRTSDARVDVSGAGNIEYARCVGPYALRDRLLPWRYKAPVDFFTYHVVELSADAQLLFCRVGILGDRVGDLVQFRTQSGDGDWRVNEVATDRTFYEVLEYQDLPTVDSVGRHEMLMPRRFRLGVRDRVTVIGTYDTPGRFGVGLGYIAGYRAQVDIAGRHIDTRGYAEYVDVTDEGTRRLSGGEFAG</sequence>
<evidence type="ECO:0008006" key="3">
    <source>
        <dbReference type="Google" id="ProtNLM"/>
    </source>
</evidence>
<comment type="caution">
    <text evidence="1">The sequence shown here is derived from an EMBL/GenBank/DDBJ whole genome shotgun (WGS) entry which is preliminary data.</text>
</comment>
<dbReference type="EMBL" id="PYHS01000018">
    <property type="protein sequence ID" value="PSR59208.1"/>
    <property type="molecule type" value="Genomic_DNA"/>
</dbReference>
<dbReference type="Pfam" id="PF20375">
    <property type="entry name" value="DUF6670"/>
    <property type="match status" value="1"/>
</dbReference>
<protein>
    <recommendedName>
        <fullName evidence="3">DUF2804 domain-containing protein</fullName>
    </recommendedName>
</protein>
<dbReference type="AlphaFoldDB" id="A0A2T2YUN0"/>
<accession>A0A2T2YUN0</accession>
<proteinExistence type="predicted"/>
<dbReference type="InterPro" id="IPR046611">
    <property type="entry name" value="DUF6670"/>
</dbReference>
<organism evidence="1 2">
    <name type="scientific">Nocardia nova</name>
    <dbReference type="NCBI Taxonomy" id="37330"/>
    <lineage>
        <taxon>Bacteria</taxon>
        <taxon>Bacillati</taxon>
        <taxon>Actinomycetota</taxon>
        <taxon>Actinomycetes</taxon>
        <taxon>Mycobacteriales</taxon>
        <taxon>Nocardiaceae</taxon>
        <taxon>Nocardia</taxon>
    </lineage>
</organism>
<evidence type="ECO:0000313" key="1">
    <source>
        <dbReference type="EMBL" id="PSR59208.1"/>
    </source>
</evidence>
<dbReference type="Proteomes" id="UP000241647">
    <property type="component" value="Unassembled WGS sequence"/>
</dbReference>
<evidence type="ECO:0000313" key="2">
    <source>
        <dbReference type="Proteomes" id="UP000241647"/>
    </source>
</evidence>
<gene>
    <name evidence="1" type="ORF">C8259_27305</name>
</gene>
<name>A0A2T2YUN0_9NOCA</name>